<proteinExistence type="predicted"/>
<reference evidence="7" key="1">
    <citation type="journal article" date="2019" name="Int. J. Syst. Evol. Microbiol.">
        <title>The Global Catalogue of Microorganisms (GCM) 10K type strain sequencing project: providing services to taxonomists for standard genome sequencing and annotation.</title>
        <authorList>
            <consortium name="The Broad Institute Genomics Platform"/>
            <consortium name="The Broad Institute Genome Sequencing Center for Infectious Disease"/>
            <person name="Wu L."/>
            <person name="Ma J."/>
        </authorList>
    </citation>
    <scope>NUCLEOTIDE SEQUENCE [LARGE SCALE GENOMIC DNA]</scope>
    <source>
        <strain evidence="7">JCM 14370</strain>
    </source>
</reference>
<dbReference type="SUPFAM" id="SSF48498">
    <property type="entry name" value="Tetracyclin repressor-like, C-terminal domain"/>
    <property type="match status" value="1"/>
</dbReference>
<protein>
    <submittedName>
        <fullName evidence="6">TetR family transcriptional regulator</fullName>
    </submittedName>
</protein>
<dbReference type="InterPro" id="IPR050109">
    <property type="entry name" value="HTH-type_TetR-like_transc_reg"/>
</dbReference>
<evidence type="ECO:0000256" key="4">
    <source>
        <dbReference type="PROSITE-ProRule" id="PRU00335"/>
    </source>
</evidence>
<comment type="caution">
    <text evidence="6">The sequence shown here is derived from an EMBL/GenBank/DDBJ whole genome shotgun (WGS) entry which is preliminary data.</text>
</comment>
<accession>A0ABQ2D283</accession>
<dbReference type="PANTHER" id="PTHR30055">
    <property type="entry name" value="HTH-TYPE TRANSCRIPTIONAL REGULATOR RUTR"/>
    <property type="match status" value="1"/>
</dbReference>
<gene>
    <name evidence="6" type="ORF">GCM10008938_28550</name>
</gene>
<dbReference type="Pfam" id="PF00440">
    <property type="entry name" value="TetR_N"/>
    <property type="match status" value="1"/>
</dbReference>
<dbReference type="PANTHER" id="PTHR30055:SF151">
    <property type="entry name" value="TRANSCRIPTIONAL REGULATORY PROTEIN"/>
    <property type="match status" value="1"/>
</dbReference>
<name>A0ABQ2D283_9DEIO</name>
<dbReference type="Pfam" id="PF17935">
    <property type="entry name" value="TetR_C_27"/>
    <property type="match status" value="1"/>
</dbReference>
<evidence type="ECO:0000259" key="5">
    <source>
        <dbReference type="PROSITE" id="PS50977"/>
    </source>
</evidence>
<keyword evidence="2 4" id="KW-0238">DNA-binding</keyword>
<keyword evidence="7" id="KW-1185">Reference proteome</keyword>
<dbReference type="EMBL" id="BMOD01000010">
    <property type="protein sequence ID" value="GGJ40799.1"/>
    <property type="molecule type" value="Genomic_DNA"/>
</dbReference>
<sequence length="195" mass="21853">MADAEGPLTTETILDTAEQVLRRFGLSKATVVDVARALDVSHGTVYRYFPSKTALRAAVTQRWLHRVSAPLAEVKNTSGTAPEKLHLWLTTLMQIKRSKVLDDPELFHAYQSLFGESKAVLSEHVSELLDQLTVILEEGIQKGEIRQGDPTGLAEGIFYATSRFHHPINSQEWLSPTIDREFEQVWDLIVTGLKT</sequence>
<dbReference type="InterPro" id="IPR023772">
    <property type="entry name" value="DNA-bd_HTH_TetR-type_CS"/>
</dbReference>
<dbReference type="Proteomes" id="UP000632222">
    <property type="component" value="Unassembled WGS sequence"/>
</dbReference>
<evidence type="ECO:0000256" key="1">
    <source>
        <dbReference type="ARBA" id="ARBA00023015"/>
    </source>
</evidence>
<dbReference type="RefSeq" id="WP_189003378.1">
    <property type="nucleotide sequence ID" value="NZ_BMOD01000010.1"/>
</dbReference>
<feature type="DNA-binding region" description="H-T-H motif" evidence="4">
    <location>
        <begin position="30"/>
        <end position="49"/>
    </location>
</feature>
<keyword evidence="3" id="KW-0804">Transcription</keyword>
<dbReference type="InterPro" id="IPR036271">
    <property type="entry name" value="Tet_transcr_reg_TetR-rel_C_sf"/>
</dbReference>
<keyword evidence="1" id="KW-0805">Transcription regulation</keyword>
<dbReference type="InterPro" id="IPR001647">
    <property type="entry name" value="HTH_TetR"/>
</dbReference>
<dbReference type="SUPFAM" id="SSF46689">
    <property type="entry name" value="Homeodomain-like"/>
    <property type="match status" value="1"/>
</dbReference>
<evidence type="ECO:0000256" key="2">
    <source>
        <dbReference type="ARBA" id="ARBA00023125"/>
    </source>
</evidence>
<evidence type="ECO:0000256" key="3">
    <source>
        <dbReference type="ARBA" id="ARBA00023163"/>
    </source>
</evidence>
<dbReference type="PROSITE" id="PS01081">
    <property type="entry name" value="HTH_TETR_1"/>
    <property type="match status" value="1"/>
</dbReference>
<dbReference type="InterPro" id="IPR009057">
    <property type="entry name" value="Homeodomain-like_sf"/>
</dbReference>
<organism evidence="6 7">
    <name type="scientific">Deinococcus roseus</name>
    <dbReference type="NCBI Taxonomy" id="392414"/>
    <lineage>
        <taxon>Bacteria</taxon>
        <taxon>Thermotogati</taxon>
        <taxon>Deinococcota</taxon>
        <taxon>Deinococci</taxon>
        <taxon>Deinococcales</taxon>
        <taxon>Deinococcaceae</taxon>
        <taxon>Deinococcus</taxon>
    </lineage>
</organism>
<dbReference type="Gene3D" id="1.10.357.10">
    <property type="entry name" value="Tetracycline Repressor, domain 2"/>
    <property type="match status" value="1"/>
</dbReference>
<evidence type="ECO:0000313" key="6">
    <source>
        <dbReference type="EMBL" id="GGJ40799.1"/>
    </source>
</evidence>
<dbReference type="InterPro" id="IPR041478">
    <property type="entry name" value="TetR_C_27"/>
</dbReference>
<feature type="domain" description="HTH tetR-type" evidence="5">
    <location>
        <begin position="7"/>
        <end position="67"/>
    </location>
</feature>
<dbReference type="PRINTS" id="PR00455">
    <property type="entry name" value="HTHTETR"/>
</dbReference>
<evidence type="ECO:0000313" key="7">
    <source>
        <dbReference type="Proteomes" id="UP000632222"/>
    </source>
</evidence>
<dbReference type="PROSITE" id="PS50977">
    <property type="entry name" value="HTH_TETR_2"/>
    <property type="match status" value="1"/>
</dbReference>